<dbReference type="Gene3D" id="1.25.40.10">
    <property type="entry name" value="Tetratricopeptide repeat domain"/>
    <property type="match status" value="1"/>
</dbReference>
<evidence type="ECO:0000256" key="2">
    <source>
        <dbReference type="ARBA" id="ARBA00022737"/>
    </source>
</evidence>
<dbReference type="EMBL" id="AYRZ02000042">
    <property type="protein sequence ID" value="PHT63228.1"/>
    <property type="molecule type" value="Genomic_DNA"/>
</dbReference>
<feature type="repeat" description="PPR" evidence="3">
    <location>
        <begin position="53"/>
        <end position="87"/>
    </location>
</feature>
<dbReference type="InterPro" id="IPR011990">
    <property type="entry name" value="TPR-like_helical_dom_sf"/>
</dbReference>
<evidence type="ECO:0008006" key="6">
    <source>
        <dbReference type="Google" id="ProtNLM"/>
    </source>
</evidence>
<reference evidence="4 5" key="2">
    <citation type="journal article" date="2017" name="Genome Biol.">
        <title>New reference genome sequences of hot pepper reveal the massive evolution of plant disease-resistance genes by retroduplication.</title>
        <authorList>
            <person name="Kim S."/>
            <person name="Park J."/>
            <person name="Yeom S.I."/>
            <person name="Kim Y.M."/>
            <person name="Seo E."/>
            <person name="Kim K.T."/>
            <person name="Kim M.S."/>
            <person name="Lee J.M."/>
            <person name="Cheong K."/>
            <person name="Shin H.S."/>
            <person name="Kim S.B."/>
            <person name="Han K."/>
            <person name="Lee J."/>
            <person name="Park M."/>
            <person name="Lee H.A."/>
            <person name="Lee H.Y."/>
            <person name="Lee Y."/>
            <person name="Oh S."/>
            <person name="Lee J.H."/>
            <person name="Choi E."/>
            <person name="Choi E."/>
            <person name="Lee S.E."/>
            <person name="Jeon J."/>
            <person name="Kim H."/>
            <person name="Choi G."/>
            <person name="Song H."/>
            <person name="Lee J."/>
            <person name="Lee S.C."/>
            <person name="Kwon J.K."/>
            <person name="Lee H.Y."/>
            <person name="Koo N."/>
            <person name="Hong Y."/>
            <person name="Kim R.W."/>
            <person name="Kang W.H."/>
            <person name="Huh J.H."/>
            <person name="Kang B.C."/>
            <person name="Yang T.J."/>
            <person name="Lee Y.H."/>
            <person name="Bennetzen J.L."/>
            <person name="Choi D."/>
        </authorList>
    </citation>
    <scope>NUCLEOTIDE SEQUENCE [LARGE SCALE GENOMIC DNA]</scope>
    <source>
        <strain evidence="5">cv. CM334</strain>
    </source>
</reference>
<evidence type="ECO:0000313" key="5">
    <source>
        <dbReference type="Proteomes" id="UP000222542"/>
    </source>
</evidence>
<name>A0A2G2Y0G0_CAPAN</name>
<dbReference type="NCBIfam" id="TIGR00756">
    <property type="entry name" value="PPR"/>
    <property type="match status" value="2"/>
</dbReference>
<comment type="similarity">
    <text evidence="1">Belongs to the PPR family. P subfamily.</text>
</comment>
<dbReference type="Gramene" id="PHT63228">
    <property type="protein sequence ID" value="PHT63228"/>
    <property type="gene ID" value="T459_32943"/>
</dbReference>
<dbReference type="Pfam" id="PF01535">
    <property type="entry name" value="PPR"/>
    <property type="match status" value="2"/>
</dbReference>
<organism evidence="4 5">
    <name type="scientific">Capsicum annuum</name>
    <name type="common">Capsicum pepper</name>
    <dbReference type="NCBI Taxonomy" id="4072"/>
    <lineage>
        <taxon>Eukaryota</taxon>
        <taxon>Viridiplantae</taxon>
        <taxon>Streptophyta</taxon>
        <taxon>Embryophyta</taxon>
        <taxon>Tracheophyta</taxon>
        <taxon>Spermatophyta</taxon>
        <taxon>Magnoliopsida</taxon>
        <taxon>eudicotyledons</taxon>
        <taxon>Gunneridae</taxon>
        <taxon>Pentapetalae</taxon>
        <taxon>asterids</taxon>
        <taxon>lamiids</taxon>
        <taxon>Solanales</taxon>
        <taxon>Solanaceae</taxon>
        <taxon>Solanoideae</taxon>
        <taxon>Capsiceae</taxon>
        <taxon>Capsicum</taxon>
    </lineage>
</organism>
<dbReference type="PANTHER" id="PTHR47941">
    <property type="entry name" value="PENTATRICOPEPTIDE REPEAT-CONTAINING PROTEIN 3, MITOCHONDRIAL"/>
    <property type="match status" value="1"/>
</dbReference>
<dbReference type="PROSITE" id="PS51375">
    <property type="entry name" value="PPR"/>
    <property type="match status" value="1"/>
</dbReference>
<reference evidence="4 5" key="1">
    <citation type="journal article" date="2014" name="Nat. Genet.">
        <title>Genome sequence of the hot pepper provides insights into the evolution of pungency in Capsicum species.</title>
        <authorList>
            <person name="Kim S."/>
            <person name="Park M."/>
            <person name="Yeom S.I."/>
            <person name="Kim Y.M."/>
            <person name="Lee J.M."/>
            <person name="Lee H.A."/>
            <person name="Seo E."/>
            <person name="Choi J."/>
            <person name="Cheong K."/>
            <person name="Kim K.T."/>
            <person name="Jung K."/>
            <person name="Lee G.W."/>
            <person name="Oh S.K."/>
            <person name="Bae C."/>
            <person name="Kim S.B."/>
            <person name="Lee H.Y."/>
            <person name="Kim S.Y."/>
            <person name="Kim M.S."/>
            <person name="Kang B.C."/>
            <person name="Jo Y.D."/>
            <person name="Yang H.B."/>
            <person name="Jeong H.J."/>
            <person name="Kang W.H."/>
            <person name="Kwon J.K."/>
            <person name="Shin C."/>
            <person name="Lim J.Y."/>
            <person name="Park J.H."/>
            <person name="Huh J.H."/>
            <person name="Kim J.S."/>
            <person name="Kim B.D."/>
            <person name="Cohen O."/>
            <person name="Paran I."/>
            <person name="Suh M.C."/>
            <person name="Lee S.B."/>
            <person name="Kim Y.K."/>
            <person name="Shin Y."/>
            <person name="Noh S.J."/>
            <person name="Park J."/>
            <person name="Seo Y.S."/>
            <person name="Kwon S.Y."/>
            <person name="Kim H.A."/>
            <person name="Park J.M."/>
            <person name="Kim H.J."/>
            <person name="Choi S.B."/>
            <person name="Bosland P.W."/>
            <person name="Reeves G."/>
            <person name="Jo S.H."/>
            <person name="Lee B.W."/>
            <person name="Cho H.T."/>
            <person name="Choi H.S."/>
            <person name="Lee M.S."/>
            <person name="Yu Y."/>
            <person name="Do Choi Y."/>
            <person name="Park B.S."/>
            <person name="van Deynze A."/>
            <person name="Ashrafi H."/>
            <person name="Hill T."/>
            <person name="Kim W.T."/>
            <person name="Pai H.S."/>
            <person name="Ahn H.K."/>
            <person name="Yeam I."/>
            <person name="Giovannoni J.J."/>
            <person name="Rose J.K."/>
            <person name="Sorensen I."/>
            <person name="Lee S.J."/>
            <person name="Kim R.W."/>
            <person name="Choi I.Y."/>
            <person name="Choi B.S."/>
            <person name="Lim J.S."/>
            <person name="Lee Y.H."/>
            <person name="Choi D."/>
        </authorList>
    </citation>
    <scope>NUCLEOTIDE SEQUENCE [LARGE SCALE GENOMIC DNA]</scope>
    <source>
        <strain evidence="5">cv. CM334</strain>
    </source>
</reference>
<dbReference type="AlphaFoldDB" id="A0A2G2Y0G0"/>
<keyword evidence="2" id="KW-0677">Repeat</keyword>
<dbReference type="Proteomes" id="UP000222542">
    <property type="component" value="Unassembled WGS sequence"/>
</dbReference>
<proteinExistence type="inferred from homology"/>
<evidence type="ECO:0000313" key="4">
    <source>
        <dbReference type="EMBL" id="PHT63228.1"/>
    </source>
</evidence>
<keyword evidence="5" id="KW-1185">Reference proteome</keyword>
<evidence type="ECO:0000256" key="1">
    <source>
        <dbReference type="ARBA" id="ARBA00007626"/>
    </source>
</evidence>
<gene>
    <name evidence="4" type="ORF">T459_32943</name>
</gene>
<dbReference type="InterPro" id="IPR002885">
    <property type="entry name" value="PPR_rpt"/>
</dbReference>
<comment type="caution">
    <text evidence="4">The sequence shown here is derived from an EMBL/GenBank/DDBJ whole genome shotgun (WGS) entry which is preliminary data.</text>
</comment>
<sequence>MKALLPSSSQIPPWLITRRHLCTCSTSYSGPYANVVFNGLVNCGKAIDFELKNPHVFNFLINSCVKAGRLNDAIDCFNGILERGIMPCVPIVNKLLKTLVRQDMIGVARDLYTDVVSRGIDSYDCGTVRILMSACVREGKMEESVKLFEEGGLSLMQDCIDFVFTLLVKSTI</sequence>
<protein>
    <recommendedName>
        <fullName evidence="6">Pentatricopeptide repeat-containing protein</fullName>
    </recommendedName>
</protein>
<accession>A0A2G2Y0G0</accession>
<evidence type="ECO:0000256" key="3">
    <source>
        <dbReference type="PROSITE-ProRule" id="PRU00708"/>
    </source>
</evidence>